<dbReference type="InterPro" id="IPR011322">
    <property type="entry name" value="N-reg_PII-like_a/b"/>
</dbReference>
<protein>
    <submittedName>
        <fullName evidence="2">DUF190 domain-containing protein</fullName>
    </submittedName>
</protein>
<dbReference type="InterPro" id="IPR003793">
    <property type="entry name" value="UPF0166"/>
</dbReference>
<proteinExistence type="inferred from homology"/>
<accession>A0ABZ2A5S8</accession>
<sequence length="67" mass="7174">MSFSTQPAVRLTVLVDDTDVWHHKPVHSEIVHRAHAAGLTGASTFHGMEGFGGRQVVRFGGAHAAAR</sequence>
<evidence type="ECO:0000256" key="1">
    <source>
        <dbReference type="ARBA" id="ARBA00010554"/>
    </source>
</evidence>
<dbReference type="InterPro" id="IPR015867">
    <property type="entry name" value="N-reg_PII/ATP_PRibTrfase_C"/>
</dbReference>
<evidence type="ECO:0000313" key="2">
    <source>
        <dbReference type="EMBL" id="WUX54055.1"/>
    </source>
</evidence>
<dbReference type="SUPFAM" id="SSF54913">
    <property type="entry name" value="GlnB-like"/>
    <property type="match status" value="1"/>
</dbReference>
<dbReference type="EMBL" id="CP109495">
    <property type="protein sequence ID" value="WUX54055.1"/>
    <property type="molecule type" value="Genomic_DNA"/>
</dbReference>
<dbReference type="Gene3D" id="3.30.70.120">
    <property type="match status" value="1"/>
</dbReference>
<evidence type="ECO:0000313" key="3">
    <source>
        <dbReference type="Proteomes" id="UP001432209"/>
    </source>
</evidence>
<dbReference type="Pfam" id="PF02641">
    <property type="entry name" value="DUF190"/>
    <property type="match status" value="1"/>
</dbReference>
<reference evidence="2" key="1">
    <citation type="submission" date="2022-10" db="EMBL/GenBank/DDBJ databases">
        <title>The complete genomes of actinobacterial strains from the NBC collection.</title>
        <authorList>
            <person name="Joergensen T.S."/>
            <person name="Alvarez Arevalo M."/>
            <person name="Sterndorff E.B."/>
            <person name="Faurdal D."/>
            <person name="Vuksanovic O."/>
            <person name="Mourched A.-S."/>
            <person name="Charusanti P."/>
            <person name="Shaw S."/>
            <person name="Blin K."/>
            <person name="Weber T."/>
        </authorList>
    </citation>
    <scope>NUCLEOTIDE SEQUENCE</scope>
    <source>
        <strain evidence="2">NBC_01432</strain>
    </source>
</reference>
<comment type="similarity">
    <text evidence="1">Belongs to the UPF0166 family.</text>
</comment>
<keyword evidence="3" id="KW-1185">Reference proteome</keyword>
<gene>
    <name evidence="2" type="ORF">OG442_22205</name>
</gene>
<organism evidence="2 3">
    <name type="scientific">Streptomyces niveus</name>
    <name type="common">Streptomyces spheroides</name>
    <dbReference type="NCBI Taxonomy" id="193462"/>
    <lineage>
        <taxon>Bacteria</taxon>
        <taxon>Bacillati</taxon>
        <taxon>Actinomycetota</taxon>
        <taxon>Actinomycetes</taxon>
        <taxon>Kitasatosporales</taxon>
        <taxon>Streptomycetaceae</taxon>
        <taxon>Streptomyces</taxon>
    </lineage>
</organism>
<name>A0ABZ2A5S8_STRNV</name>
<dbReference type="Proteomes" id="UP001432209">
    <property type="component" value="Chromosome"/>
</dbReference>